<dbReference type="Proteomes" id="UP001201812">
    <property type="component" value="Unassembled WGS sequence"/>
</dbReference>
<dbReference type="InterPro" id="IPR001357">
    <property type="entry name" value="BRCT_dom"/>
</dbReference>
<dbReference type="Pfam" id="PF12738">
    <property type="entry name" value="PTCB-BRCT"/>
    <property type="match status" value="1"/>
</dbReference>
<dbReference type="Pfam" id="PF00533">
    <property type="entry name" value="BRCT"/>
    <property type="match status" value="1"/>
</dbReference>
<dbReference type="PANTHER" id="PTHR16777">
    <property type="entry name" value="PROTEIN ECT2"/>
    <property type="match status" value="1"/>
</dbReference>
<evidence type="ECO:0000313" key="5">
    <source>
        <dbReference type="Proteomes" id="UP001201812"/>
    </source>
</evidence>
<dbReference type="SUPFAM" id="SSF48065">
    <property type="entry name" value="DBL homology domain (DH-domain)"/>
    <property type="match status" value="1"/>
</dbReference>
<feature type="domain" description="DH" evidence="2">
    <location>
        <begin position="399"/>
        <end position="589"/>
    </location>
</feature>
<organism evidence="4 5">
    <name type="scientific">Ditylenchus destructor</name>
    <dbReference type="NCBI Taxonomy" id="166010"/>
    <lineage>
        <taxon>Eukaryota</taxon>
        <taxon>Metazoa</taxon>
        <taxon>Ecdysozoa</taxon>
        <taxon>Nematoda</taxon>
        <taxon>Chromadorea</taxon>
        <taxon>Rhabditida</taxon>
        <taxon>Tylenchina</taxon>
        <taxon>Tylenchomorpha</taxon>
        <taxon>Sphaerularioidea</taxon>
        <taxon>Anguinidae</taxon>
        <taxon>Anguininae</taxon>
        <taxon>Ditylenchus</taxon>
    </lineage>
</organism>
<proteinExistence type="predicted"/>
<dbReference type="SUPFAM" id="SSF52113">
    <property type="entry name" value="BRCT domain"/>
    <property type="match status" value="2"/>
</dbReference>
<dbReference type="GO" id="GO:0005938">
    <property type="term" value="C:cell cortex"/>
    <property type="evidence" value="ECO:0007669"/>
    <property type="project" value="TreeGrafter"/>
</dbReference>
<dbReference type="InterPro" id="IPR026817">
    <property type="entry name" value="Ect2"/>
</dbReference>
<evidence type="ECO:0000259" key="2">
    <source>
        <dbReference type="PROSITE" id="PS50010"/>
    </source>
</evidence>
<dbReference type="PROSITE" id="PS00741">
    <property type="entry name" value="DH_1"/>
    <property type="match status" value="1"/>
</dbReference>
<dbReference type="InterPro" id="IPR001331">
    <property type="entry name" value="GDS_CDC24_CS"/>
</dbReference>
<dbReference type="InterPro" id="IPR035899">
    <property type="entry name" value="DBL_dom_sf"/>
</dbReference>
<feature type="domain" description="BRCT" evidence="3">
    <location>
        <begin position="134"/>
        <end position="212"/>
    </location>
</feature>
<comment type="caution">
    <text evidence="4">The sequence shown here is derived from an EMBL/GenBank/DDBJ whole genome shotgun (WGS) entry which is preliminary data.</text>
</comment>
<dbReference type="EMBL" id="JAKKPZ010000011">
    <property type="protein sequence ID" value="KAI1715353.1"/>
    <property type="molecule type" value="Genomic_DNA"/>
</dbReference>
<dbReference type="GO" id="GO:0007399">
    <property type="term" value="P:nervous system development"/>
    <property type="evidence" value="ECO:0007669"/>
    <property type="project" value="TreeGrafter"/>
</dbReference>
<gene>
    <name evidence="4" type="ORF">DdX_07659</name>
</gene>
<feature type="compositionally biased region" description="Polar residues" evidence="1">
    <location>
        <begin position="334"/>
        <end position="346"/>
    </location>
</feature>
<dbReference type="PROSITE" id="PS50010">
    <property type="entry name" value="DH_2"/>
    <property type="match status" value="1"/>
</dbReference>
<dbReference type="GO" id="GO:0035556">
    <property type="term" value="P:intracellular signal transduction"/>
    <property type="evidence" value="ECO:0007669"/>
    <property type="project" value="InterPro"/>
</dbReference>
<dbReference type="GO" id="GO:0005085">
    <property type="term" value="F:guanyl-nucleotide exchange factor activity"/>
    <property type="evidence" value="ECO:0007669"/>
    <property type="project" value="InterPro"/>
</dbReference>
<dbReference type="Gene3D" id="1.20.900.10">
    <property type="entry name" value="Dbl homology (DH) domain"/>
    <property type="match status" value="1"/>
</dbReference>
<accession>A0AAD4N534</accession>
<dbReference type="GO" id="GO:0000281">
    <property type="term" value="P:mitotic cytokinesis"/>
    <property type="evidence" value="ECO:0007669"/>
    <property type="project" value="TreeGrafter"/>
</dbReference>
<dbReference type="GO" id="GO:0005634">
    <property type="term" value="C:nucleus"/>
    <property type="evidence" value="ECO:0007669"/>
    <property type="project" value="InterPro"/>
</dbReference>
<dbReference type="AlphaFoldDB" id="A0AAD4N534"/>
<dbReference type="SMART" id="SM00292">
    <property type="entry name" value="BRCT"/>
    <property type="match status" value="2"/>
</dbReference>
<dbReference type="CDD" id="cd00160">
    <property type="entry name" value="RhoGEF"/>
    <property type="match status" value="1"/>
</dbReference>
<dbReference type="PANTHER" id="PTHR16777:SF2">
    <property type="entry name" value="PROTEIN ECT2"/>
    <property type="match status" value="1"/>
</dbReference>
<dbReference type="SMART" id="SM00325">
    <property type="entry name" value="RhoGEF"/>
    <property type="match status" value="1"/>
</dbReference>
<dbReference type="Gene3D" id="3.40.50.10190">
    <property type="entry name" value="BRCT domain"/>
    <property type="match status" value="3"/>
</dbReference>
<feature type="region of interest" description="Disordered" evidence="1">
    <location>
        <begin position="332"/>
        <end position="385"/>
    </location>
</feature>
<evidence type="ECO:0000256" key="1">
    <source>
        <dbReference type="SAM" id="MobiDB-lite"/>
    </source>
</evidence>
<dbReference type="Pfam" id="PF21242">
    <property type="entry name" value="ECT2_PH"/>
    <property type="match status" value="1"/>
</dbReference>
<dbReference type="GO" id="GO:0005096">
    <property type="term" value="F:GTPase activator activity"/>
    <property type="evidence" value="ECO:0007669"/>
    <property type="project" value="InterPro"/>
</dbReference>
<dbReference type="Pfam" id="PF00621">
    <property type="entry name" value="RhoGEF"/>
    <property type="match status" value="1"/>
</dbReference>
<protein>
    <submittedName>
        <fullName evidence="4">RhoGEF domain-containing protein</fullName>
    </submittedName>
</protein>
<evidence type="ECO:0000259" key="3">
    <source>
        <dbReference type="PROSITE" id="PS50172"/>
    </source>
</evidence>
<feature type="domain" description="BRCT" evidence="3">
    <location>
        <begin position="222"/>
        <end position="317"/>
    </location>
</feature>
<dbReference type="InterPro" id="IPR000219">
    <property type="entry name" value="DH_dom"/>
</dbReference>
<name>A0AAD4N534_9BILA</name>
<dbReference type="PROSITE" id="PS50172">
    <property type="entry name" value="BRCT"/>
    <property type="match status" value="2"/>
</dbReference>
<sequence length="799" mass="92852">MHNSSSYYLLEGSGYDSRLQESRYSNLCDEQNEIPEEDVSYRICLVGDAKNNKELVKALTNHYGFYVLHSEKGIEYRNEPDVLFVMADFESPDFKYLNSIPKPIIGPAIVTYSMRYQQPLPRVRSNRPIYCCSMKGMRFSLSNYTSSETRRAVDLIHFMGGSARKTLNKEDMLICKQVSGEKYRNAVNMGLMILTLEWVEQCWRQRDNVNFRASDRHFMEVYKIKCFQNLRIYFAGFTDNPDLEEMMQLTTKNGGILVSRYEEATHAVCAEDFSHRPGAVNKFLEHPPSLNIKHVTREWFWKSVHMGQCASEDLYTSFTPCINNRPLQGKENFHNSSGVKKSNHYGSPSADEVLRPSKKSRSKSSIDNWERSNTSSTLPEHMYSSDNLDFGNSPKKLDKRYQVCVEMLETEQNYIRVLNILMDVFQKPLEEKILEGDELLNKKEIAMIFSKIPAIIQAHNNICNQLERMINDWNRETCLVGQVWAYGANDLEKVYPPYINSYDESLQTLELCDVTRPKFHTFLKMAESRTECQKNSLKDMLIRPVQRIPSVLLLLQELLKRTDKSNDDYRWVKGAVDQMKKVLQKTNESRRQTEDHKIFLEICNDIEGFPAEWISSEREYTQSIDVVVLDAGGFLHKYKGMTLGLFLFNDIIVITKRRSNTSNVNASSMAPFGNGCTLSRGSTLTRQLSFATLRRKERRPYKLINVQFFSAFRSLEVIKDYGVFIVKLRDEKADELCVFQLTREYTMEIGIDFFENLIKRTMQQIDISRELMLEELTYDQLDAQYATRPEECEAIKKAL</sequence>
<reference evidence="4" key="1">
    <citation type="submission" date="2022-01" db="EMBL/GenBank/DDBJ databases">
        <title>Genome Sequence Resource for Two Populations of Ditylenchus destructor, the Migratory Endoparasitic Phytonematode.</title>
        <authorList>
            <person name="Zhang H."/>
            <person name="Lin R."/>
            <person name="Xie B."/>
        </authorList>
    </citation>
    <scope>NUCLEOTIDE SEQUENCE</scope>
    <source>
        <strain evidence="4">BazhouSP</strain>
    </source>
</reference>
<dbReference type="GO" id="GO:2000431">
    <property type="term" value="P:regulation of cytokinesis, actomyosin contractile ring assembly"/>
    <property type="evidence" value="ECO:0007669"/>
    <property type="project" value="InterPro"/>
</dbReference>
<evidence type="ECO:0000313" key="4">
    <source>
        <dbReference type="EMBL" id="KAI1715353.1"/>
    </source>
</evidence>
<dbReference type="InterPro" id="IPR036420">
    <property type="entry name" value="BRCT_dom_sf"/>
</dbReference>
<dbReference type="InterPro" id="IPR049395">
    <property type="entry name" value="ECT2_PH"/>
</dbReference>
<keyword evidence="5" id="KW-1185">Reference proteome</keyword>